<comment type="cofactor">
    <cofactor evidence="1">
        <name>FAD</name>
        <dbReference type="ChEBI" id="CHEBI:57692"/>
    </cofactor>
</comment>
<evidence type="ECO:0000256" key="5">
    <source>
        <dbReference type="ARBA" id="ARBA00023002"/>
    </source>
</evidence>
<dbReference type="SUPFAM" id="SSF52343">
    <property type="entry name" value="Ferredoxin reductase-like, C-terminal NADP-linked domain"/>
    <property type="match status" value="1"/>
</dbReference>
<dbReference type="RefSeq" id="WP_020514307.1">
    <property type="nucleotide sequence ID" value="NZ_JBIAZU010000010.1"/>
</dbReference>
<dbReference type="InterPro" id="IPR012675">
    <property type="entry name" value="Beta-grasp_dom_sf"/>
</dbReference>
<proteinExistence type="predicted"/>
<evidence type="ECO:0000256" key="1">
    <source>
        <dbReference type="ARBA" id="ARBA00001974"/>
    </source>
</evidence>
<evidence type="ECO:0000256" key="7">
    <source>
        <dbReference type="ARBA" id="ARBA00023014"/>
    </source>
</evidence>
<keyword evidence="3" id="KW-0001">2Fe-2S</keyword>
<dbReference type="Gene3D" id="3.40.50.80">
    <property type="entry name" value="Nucleotide-binding domain of ferredoxin-NADP reductase (FNR) module"/>
    <property type="match status" value="1"/>
</dbReference>
<dbReference type="PROSITE" id="PS00197">
    <property type="entry name" value="2FE2S_FER_1"/>
    <property type="match status" value="1"/>
</dbReference>
<keyword evidence="2" id="KW-0285">Flavoprotein</keyword>
<dbReference type="Gene3D" id="3.10.20.30">
    <property type="match status" value="1"/>
</dbReference>
<dbReference type="PRINTS" id="PR00409">
    <property type="entry name" value="PHDIOXRDTASE"/>
</dbReference>
<name>A0ABW6WV18_9ACTN</name>
<dbReference type="InterPro" id="IPR050415">
    <property type="entry name" value="MRET"/>
</dbReference>
<reference evidence="10 11" key="1">
    <citation type="submission" date="2024-10" db="EMBL/GenBank/DDBJ databases">
        <title>The Natural Products Discovery Center: Release of the First 8490 Sequenced Strains for Exploring Actinobacteria Biosynthetic Diversity.</title>
        <authorList>
            <person name="Kalkreuter E."/>
            <person name="Kautsar S.A."/>
            <person name="Yang D."/>
            <person name="Bader C.D."/>
            <person name="Teijaro C.N."/>
            <person name="Fluegel L."/>
            <person name="Davis C.M."/>
            <person name="Simpson J.R."/>
            <person name="Lauterbach L."/>
            <person name="Steele A.D."/>
            <person name="Gui C."/>
            <person name="Meng S."/>
            <person name="Li G."/>
            <person name="Viehrig K."/>
            <person name="Ye F."/>
            <person name="Su P."/>
            <person name="Kiefer A.F."/>
            <person name="Nichols A."/>
            <person name="Cepeda A.J."/>
            <person name="Yan W."/>
            <person name="Fan B."/>
            <person name="Jiang Y."/>
            <person name="Adhikari A."/>
            <person name="Zheng C.-J."/>
            <person name="Schuster L."/>
            <person name="Cowan T.M."/>
            <person name="Smanski M.J."/>
            <person name="Chevrette M.G."/>
            <person name="De Carvalho L.P.S."/>
            <person name="Shen B."/>
        </authorList>
    </citation>
    <scope>NUCLEOTIDE SEQUENCE [LARGE SCALE GENOMIC DNA]</scope>
    <source>
        <strain evidence="10 11">NPDC000087</strain>
    </source>
</reference>
<dbReference type="SUPFAM" id="SSF54292">
    <property type="entry name" value="2Fe-2S ferredoxin-like"/>
    <property type="match status" value="1"/>
</dbReference>
<dbReference type="Proteomes" id="UP001602245">
    <property type="component" value="Unassembled WGS sequence"/>
</dbReference>
<evidence type="ECO:0000313" key="10">
    <source>
        <dbReference type="EMBL" id="MFF5297117.1"/>
    </source>
</evidence>
<evidence type="ECO:0000256" key="4">
    <source>
        <dbReference type="ARBA" id="ARBA00022723"/>
    </source>
</evidence>
<feature type="domain" description="FAD-binding FR-type" evidence="9">
    <location>
        <begin position="2"/>
        <end position="104"/>
    </location>
</feature>
<keyword evidence="7" id="KW-0411">Iron-sulfur</keyword>
<dbReference type="InterPro" id="IPR036010">
    <property type="entry name" value="2Fe-2S_ferredoxin-like_sf"/>
</dbReference>
<dbReference type="PROSITE" id="PS51085">
    <property type="entry name" value="2FE2S_FER_2"/>
    <property type="match status" value="1"/>
</dbReference>
<dbReference type="InterPro" id="IPR039261">
    <property type="entry name" value="FNR_nucleotide-bd"/>
</dbReference>
<comment type="caution">
    <text evidence="10">The sequence shown here is derived from an EMBL/GenBank/DDBJ whole genome shotgun (WGS) entry which is preliminary data.</text>
</comment>
<evidence type="ECO:0000313" key="11">
    <source>
        <dbReference type="Proteomes" id="UP001602245"/>
    </source>
</evidence>
<keyword evidence="4" id="KW-0479">Metal-binding</keyword>
<protein>
    <submittedName>
        <fullName evidence="10">PDR/VanB family oxidoreductase</fullName>
    </submittedName>
</protein>
<accession>A0ABW6WV18</accession>
<evidence type="ECO:0000256" key="6">
    <source>
        <dbReference type="ARBA" id="ARBA00023004"/>
    </source>
</evidence>
<dbReference type="Pfam" id="PF00111">
    <property type="entry name" value="Fer2"/>
    <property type="match status" value="1"/>
</dbReference>
<feature type="domain" description="2Fe-2S ferredoxin-type" evidence="8">
    <location>
        <begin position="225"/>
        <end position="310"/>
    </location>
</feature>
<dbReference type="Gene3D" id="2.40.30.10">
    <property type="entry name" value="Translation factors"/>
    <property type="match status" value="1"/>
</dbReference>
<dbReference type="EMBL" id="JBIAZU010000010">
    <property type="protein sequence ID" value="MFF5297117.1"/>
    <property type="molecule type" value="Genomic_DNA"/>
</dbReference>
<dbReference type="InterPro" id="IPR006058">
    <property type="entry name" value="2Fe2S_fd_BS"/>
</dbReference>
<organism evidence="10 11">
    <name type="scientific">Paractinoplanes globisporus</name>
    <dbReference type="NCBI Taxonomy" id="113565"/>
    <lineage>
        <taxon>Bacteria</taxon>
        <taxon>Bacillati</taxon>
        <taxon>Actinomycetota</taxon>
        <taxon>Actinomycetes</taxon>
        <taxon>Micromonosporales</taxon>
        <taxon>Micromonosporaceae</taxon>
        <taxon>Paractinoplanes</taxon>
    </lineage>
</organism>
<dbReference type="InterPro" id="IPR001041">
    <property type="entry name" value="2Fe-2S_ferredoxin-type"/>
</dbReference>
<dbReference type="InterPro" id="IPR017938">
    <property type="entry name" value="Riboflavin_synthase-like_b-brl"/>
</dbReference>
<dbReference type="InterPro" id="IPR017927">
    <property type="entry name" value="FAD-bd_FR_type"/>
</dbReference>
<gene>
    <name evidence="10" type="ORF">ACFY35_47440</name>
</gene>
<dbReference type="CDD" id="cd00207">
    <property type="entry name" value="fer2"/>
    <property type="match status" value="1"/>
</dbReference>
<evidence type="ECO:0000256" key="3">
    <source>
        <dbReference type="ARBA" id="ARBA00022714"/>
    </source>
</evidence>
<keyword evidence="5" id="KW-0560">Oxidoreductase</keyword>
<dbReference type="PANTHER" id="PTHR47354">
    <property type="entry name" value="NADH OXIDOREDUCTASE HCR"/>
    <property type="match status" value="1"/>
</dbReference>
<evidence type="ECO:0000256" key="2">
    <source>
        <dbReference type="ARBA" id="ARBA00022630"/>
    </source>
</evidence>
<dbReference type="PROSITE" id="PS51384">
    <property type="entry name" value="FAD_FR"/>
    <property type="match status" value="1"/>
</dbReference>
<dbReference type="CDD" id="cd06185">
    <property type="entry name" value="PDR_like"/>
    <property type="match status" value="1"/>
</dbReference>
<keyword evidence="11" id="KW-1185">Reference proteome</keyword>
<keyword evidence="6" id="KW-0408">Iron</keyword>
<evidence type="ECO:0000259" key="8">
    <source>
        <dbReference type="PROSITE" id="PS51085"/>
    </source>
</evidence>
<dbReference type="PANTHER" id="PTHR47354:SF1">
    <property type="entry name" value="CARNITINE MONOOXYGENASE REDUCTASE SUBUNIT"/>
    <property type="match status" value="1"/>
</dbReference>
<dbReference type="SUPFAM" id="SSF63380">
    <property type="entry name" value="Riboflavin synthase domain-like"/>
    <property type="match status" value="1"/>
</dbReference>
<sequence length="310" mass="33261">MTDDRQLRVTQVTWEADGVLSLRLADPTGATLPAWTPGAHIDLRLPSGQLRQYSLCGDPGDRSSYRIAVLREEAGRGGSREVHETPLAGRILQVRGPRNHFELSAAPRYLFVAGGIGITPILAMARAASSPWTLWYGGRTATAMAFTDALPPGDVHLHPQDTSGLLPLADMVAATTPDTVVYACGPAPMLDALTQVCAAAGRRLRLERFAASATPVAASADDRPFEVELRQTGVILPVPAQRTLLDVILEAVPDVAYSCAEGYCGSCETKVLDGVPVHRDTVLTEDEQSRNDVMMICVGRSQTPRLVLDL</sequence>
<evidence type="ECO:0000259" key="9">
    <source>
        <dbReference type="PROSITE" id="PS51384"/>
    </source>
</evidence>